<dbReference type="PANTHER" id="PTHR30026">
    <property type="entry name" value="OUTER MEMBRANE PROTEIN TOLC"/>
    <property type="match status" value="1"/>
</dbReference>
<keyword evidence="4" id="KW-1134">Transmembrane beta strand</keyword>
<evidence type="ECO:0000256" key="2">
    <source>
        <dbReference type="ARBA" id="ARBA00007613"/>
    </source>
</evidence>
<keyword evidence="6" id="KW-0472">Membrane</keyword>
<comment type="similarity">
    <text evidence="2">Belongs to the outer membrane factor (OMF) (TC 1.B.17) family.</text>
</comment>
<evidence type="ECO:0000313" key="10">
    <source>
        <dbReference type="Proteomes" id="UP001172083"/>
    </source>
</evidence>
<protein>
    <submittedName>
        <fullName evidence="9">TolC family protein</fullName>
    </submittedName>
</protein>
<name>A0ABT8L5S2_9BACT</name>
<evidence type="ECO:0000313" key="9">
    <source>
        <dbReference type="EMBL" id="MDN5212387.1"/>
    </source>
</evidence>
<dbReference type="Pfam" id="PF02321">
    <property type="entry name" value="OEP"/>
    <property type="match status" value="2"/>
</dbReference>
<proteinExistence type="inferred from homology"/>
<evidence type="ECO:0000256" key="4">
    <source>
        <dbReference type="ARBA" id="ARBA00022452"/>
    </source>
</evidence>
<accession>A0ABT8L5S2</accession>
<dbReference type="Gene3D" id="1.20.1600.10">
    <property type="entry name" value="Outer membrane efflux proteins (OEP)"/>
    <property type="match status" value="1"/>
</dbReference>
<evidence type="ECO:0000256" key="6">
    <source>
        <dbReference type="ARBA" id="ARBA00023136"/>
    </source>
</evidence>
<dbReference type="PANTHER" id="PTHR30026:SF20">
    <property type="entry name" value="OUTER MEMBRANE PROTEIN TOLC"/>
    <property type="match status" value="1"/>
</dbReference>
<organism evidence="9 10">
    <name type="scientific">Agaribacillus aureus</name>
    <dbReference type="NCBI Taxonomy" id="3051825"/>
    <lineage>
        <taxon>Bacteria</taxon>
        <taxon>Pseudomonadati</taxon>
        <taxon>Bacteroidota</taxon>
        <taxon>Cytophagia</taxon>
        <taxon>Cytophagales</taxon>
        <taxon>Splendidivirgaceae</taxon>
        <taxon>Agaribacillus</taxon>
    </lineage>
</organism>
<dbReference type="SUPFAM" id="SSF56954">
    <property type="entry name" value="Outer membrane efflux proteins (OEP)"/>
    <property type="match status" value="1"/>
</dbReference>
<keyword evidence="8" id="KW-0175">Coiled coil</keyword>
<keyword evidence="3" id="KW-0813">Transport</keyword>
<dbReference type="EMBL" id="JAUJEB010000001">
    <property type="protein sequence ID" value="MDN5212387.1"/>
    <property type="molecule type" value="Genomic_DNA"/>
</dbReference>
<dbReference type="InterPro" id="IPR051906">
    <property type="entry name" value="TolC-like"/>
</dbReference>
<sequence>MKTCTIFKSVLFLGVSIVFLPPAMAQEVMKVTMEECIDIALKNNIDLQRARNTSLIASSNKRQALLNFLPSLQARINYDVFTGTFFDNNTATQVTEVTNSSRPNISSNLTVFNGFKNHYNKRQRENEFSASTHAVEGAKQNVRTNVIGLYLNVAADRENVKISENRLDLLSQQLEREEKREKAGVGKIEEVYNLKSQVANEKLNLITMRNTFERDKLLLIQALQLDNIRDIEIADLQISDDELEQTIDPYPDVIGKAVQFSPNLKSASYSLVASKNAVKVATADRYPTISLYGEIGSRYSSNGATNPATGDLDPNASFFDQLDFNQFEYAIISLNIPIFTRGVTSNRVQVAKINMLNAELDKKQAEMDLANAVQQAYLDLVAAQSTYEAAKENLIALEQSFKFMQARYTSGNSDFYTYLESLNNKNRAELELINAKYSIALRRKIINILQGLE</sequence>
<evidence type="ECO:0000256" key="1">
    <source>
        <dbReference type="ARBA" id="ARBA00004442"/>
    </source>
</evidence>
<dbReference type="InterPro" id="IPR003423">
    <property type="entry name" value="OMP_efflux"/>
</dbReference>
<keyword evidence="7" id="KW-0998">Cell outer membrane</keyword>
<comment type="caution">
    <text evidence="9">The sequence shown here is derived from an EMBL/GenBank/DDBJ whole genome shotgun (WGS) entry which is preliminary data.</text>
</comment>
<reference evidence="9" key="1">
    <citation type="submission" date="2023-06" db="EMBL/GenBank/DDBJ databases">
        <title>Genomic of Agaribacillus aureum.</title>
        <authorList>
            <person name="Wang G."/>
        </authorList>
    </citation>
    <scope>NUCLEOTIDE SEQUENCE</scope>
    <source>
        <strain evidence="9">BMA12</strain>
    </source>
</reference>
<evidence type="ECO:0000256" key="3">
    <source>
        <dbReference type="ARBA" id="ARBA00022448"/>
    </source>
</evidence>
<evidence type="ECO:0000256" key="8">
    <source>
        <dbReference type="SAM" id="Coils"/>
    </source>
</evidence>
<evidence type="ECO:0000256" key="5">
    <source>
        <dbReference type="ARBA" id="ARBA00022692"/>
    </source>
</evidence>
<keyword evidence="5" id="KW-0812">Transmembrane</keyword>
<comment type="subcellular location">
    <subcellularLocation>
        <location evidence="1">Cell outer membrane</location>
    </subcellularLocation>
</comment>
<gene>
    <name evidence="9" type="ORF">QQ020_10035</name>
</gene>
<keyword evidence="10" id="KW-1185">Reference proteome</keyword>
<dbReference type="Proteomes" id="UP001172083">
    <property type="component" value="Unassembled WGS sequence"/>
</dbReference>
<evidence type="ECO:0000256" key="7">
    <source>
        <dbReference type="ARBA" id="ARBA00023237"/>
    </source>
</evidence>
<dbReference type="RefSeq" id="WP_346757704.1">
    <property type="nucleotide sequence ID" value="NZ_JAUJEB010000001.1"/>
</dbReference>
<feature type="coiled-coil region" evidence="8">
    <location>
        <begin position="353"/>
        <end position="407"/>
    </location>
</feature>